<gene>
    <name evidence="1" type="ORF">SAMN06295879_0461</name>
</gene>
<evidence type="ECO:0000313" key="2">
    <source>
        <dbReference type="Proteomes" id="UP000189735"/>
    </source>
</evidence>
<evidence type="ECO:0000313" key="1">
    <source>
        <dbReference type="EMBL" id="SKA82296.1"/>
    </source>
</evidence>
<dbReference type="Proteomes" id="UP000189735">
    <property type="component" value="Unassembled WGS sequence"/>
</dbReference>
<name>A0A1T4WY95_9MICO</name>
<proteinExistence type="predicted"/>
<organism evidence="1 2">
    <name type="scientific">Agreia bicolorata</name>
    <dbReference type="NCBI Taxonomy" id="110935"/>
    <lineage>
        <taxon>Bacteria</taxon>
        <taxon>Bacillati</taxon>
        <taxon>Actinomycetota</taxon>
        <taxon>Actinomycetes</taxon>
        <taxon>Micrococcales</taxon>
        <taxon>Microbacteriaceae</taxon>
        <taxon>Agreia</taxon>
    </lineage>
</organism>
<dbReference type="RefSeq" id="WP_078713211.1">
    <property type="nucleotide sequence ID" value="NZ_FUYG01000001.1"/>
</dbReference>
<sequence length="584" mass="61253">MIITGVIIFVVLLVGAVAWVGVRGYLAKGELEAALPLASQLKSQVADGDAVGAAASASGLASHASEAAALTSDPIWRAAELVPWVGQNLTVMRELSSTVDNVSRFGIGPLTSLAGSIGLSDFKPADGRVDLQPLVDAQPALAESSTSVEDAITRVQAIDTDGTLQPLIDARQKLLDSLLEASSGLTVLNKAAQLMPAMLGADGPRNYLVLFQNNAELRSTGGIPGAMAMVQTDGGSMSLTQQTSASSFPKFPAPVVELPQETRALYGDHTAQYMQDVNFTPNFALSGQIAREMWNRKYGVQVDGVISLDPVALSYLLRATGPVTLPTGDQLTSDNAVKLLLEDVYARYKNPTEQDAFFASAASAVFEKIATGSLEPQALISALTKAGEENRILIWSSHDEDQAVLADTTLAGGLPVSDEAKQNFGVYFNDSTTAKMDPYLQVSIAAGQKVCRNDGLPSNSVRVTLTNTAPADAATSLPDYVTGGGLFGIPQGNIRTNVAAYGAPGLYNLGVSRDGARIAYQGATDEGYGVSKVEVELAPGESTVLDFQYLGDVPSIRPVTVQHTPLVNPIETLPLDVDCGAVLK</sequence>
<accession>A0A1T4WY95</accession>
<reference evidence="2" key="1">
    <citation type="submission" date="2017-02" db="EMBL/GenBank/DDBJ databases">
        <authorList>
            <person name="Varghese N."/>
            <person name="Submissions S."/>
        </authorList>
    </citation>
    <scope>NUCLEOTIDE SEQUENCE [LARGE SCALE GENOMIC DNA]</scope>
    <source>
        <strain evidence="2">VKM Ac-2052</strain>
    </source>
</reference>
<dbReference type="EMBL" id="FUYG01000001">
    <property type="protein sequence ID" value="SKA82296.1"/>
    <property type="molecule type" value="Genomic_DNA"/>
</dbReference>
<dbReference type="AlphaFoldDB" id="A0A1T4WY95"/>
<dbReference type="InterPro" id="IPR025101">
    <property type="entry name" value="DUF4012"/>
</dbReference>
<dbReference type="Pfam" id="PF13196">
    <property type="entry name" value="DUF4012"/>
    <property type="match status" value="1"/>
</dbReference>
<protein>
    <recommendedName>
        <fullName evidence="3">DUF4012 domain-containing protein</fullName>
    </recommendedName>
</protein>
<evidence type="ECO:0008006" key="3">
    <source>
        <dbReference type="Google" id="ProtNLM"/>
    </source>
</evidence>